<dbReference type="Proteomes" id="UP000789920">
    <property type="component" value="Unassembled WGS sequence"/>
</dbReference>
<comment type="caution">
    <text evidence="1">The sequence shown here is derived from an EMBL/GenBank/DDBJ whole genome shotgun (WGS) entry which is preliminary data.</text>
</comment>
<keyword evidence="2" id="KW-1185">Reference proteome</keyword>
<sequence>CMIRNTDDELYSEIPINGVINVFSHGIHLCNSGYTTHLSCGYIKGFDGILIDKDGILTEKLITINVKTKKPGGGNSGGPLFNYIDLYEVDIAGIYVGYSGYSKTHGLVGAQRIEHILSTARIVLVNSNNSNLGEGSGTKGV</sequence>
<evidence type="ECO:0000313" key="2">
    <source>
        <dbReference type="Proteomes" id="UP000789920"/>
    </source>
</evidence>
<feature type="non-terminal residue" evidence="1">
    <location>
        <position position="1"/>
    </location>
</feature>
<organism evidence="1 2">
    <name type="scientific">Racocetra persica</name>
    <dbReference type="NCBI Taxonomy" id="160502"/>
    <lineage>
        <taxon>Eukaryota</taxon>
        <taxon>Fungi</taxon>
        <taxon>Fungi incertae sedis</taxon>
        <taxon>Mucoromycota</taxon>
        <taxon>Glomeromycotina</taxon>
        <taxon>Glomeromycetes</taxon>
        <taxon>Diversisporales</taxon>
        <taxon>Gigasporaceae</taxon>
        <taxon>Racocetra</taxon>
    </lineage>
</organism>
<name>A0ACA9RPW9_9GLOM</name>
<reference evidence="1" key="1">
    <citation type="submission" date="2021-06" db="EMBL/GenBank/DDBJ databases">
        <authorList>
            <person name="Kallberg Y."/>
            <person name="Tangrot J."/>
            <person name="Rosling A."/>
        </authorList>
    </citation>
    <scope>NUCLEOTIDE SEQUENCE</scope>
    <source>
        <strain evidence="1">MA461A</strain>
    </source>
</reference>
<proteinExistence type="predicted"/>
<gene>
    <name evidence="1" type="ORF">RPERSI_LOCUS21143</name>
</gene>
<protein>
    <submittedName>
        <fullName evidence="1">12066_t:CDS:1</fullName>
    </submittedName>
</protein>
<dbReference type="EMBL" id="CAJVQC010061245">
    <property type="protein sequence ID" value="CAG8801590.1"/>
    <property type="molecule type" value="Genomic_DNA"/>
</dbReference>
<evidence type="ECO:0000313" key="1">
    <source>
        <dbReference type="EMBL" id="CAG8801590.1"/>
    </source>
</evidence>
<accession>A0ACA9RPW9</accession>